<keyword evidence="2" id="KW-1185">Reference proteome</keyword>
<name>A0ABQ8SQE3_PERAM</name>
<protein>
    <recommendedName>
        <fullName evidence="3">Per a allergen</fullName>
    </recommendedName>
</protein>
<organism evidence="1 2">
    <name type="scientific">Periplaneta americana</name>
    <name type="common">American cockroach</name>
    <name type="synonym">Blatta americana</name>
    <dbReference type="NCBI Taxonomy" id="6978"/>
    <lineage>
        <taxon>Eukaryota</taxon>
        <taxon>Metazoa</taxon>
        <taxon>Ecdysozoa</taxon>
        <taxon>Arthropoda</taxon>
        <taxon>Hexapoda</taxon>
        <taxon>Insecta</taxon>
        <taxon>Pterygota</taxon>
        <taxon>Neoptera</taxon>
        <taxon>Polyneoptera</taxon>
        <taxon>Dictyoptera</taxon>
        <taxon>Blattodea</taxon>
        <taxon>Blattoidea</taxon>
        <taxon>Blattidae</taxon>
        <taxon>Blattinae</taxon>
        <taxon>Periplaneta</taxon>
    </lineage>
</organism>
<evidence type="ECO:0008006" key="3">
    <source>
        <dbReference type="Google" id="ProtNLM"/>
    </source>
</evidence>
<proteinExistence type="predicted"/>
<evidence type="ECO:0000313" key="2">
    <source>
        <dbReference type="Proteomes" id="UP001148838"/>
    </source>
</evidence>
<dbReference type="Proteomes" id="UP001148838">
    <property type="component" value="Unassembled WGS sequence"/>
</dbReference>
<evidence type="ECO:0000313" key="1">
    <source>
        <dbReference type="EMBL" id="KAJ4435950.1"/>
    </source>
</evidence>
<gene>
    <name evidence="1" type="ORF">ANN_18573</name>
</gene>
<reference evidence="1 2" key="1">
    <citation type="journal article" date="2022" name="Allergy">
        <title>Genome assembly and annotation of Periplaneta americana reveal a comprehensive cockroach allergen profile.</title>
        <authorList>
            <person name="Wang L."/>
            <person name="Xiong Q."/>
            <person name="Saelim N."/>
            <person name="Wang L."/>
            <person name="Nong W."/>
            <person name="Wan A.T."/>
            <person name="Shi M."/>
            <person name="Liu X."/>
            <person name="Cao Q."/>
            <person name="Hui J.H.L."/>
            <person name="Sookrung N."/>
            <person name="Leung T.F."/>
            <person name="Tungtrongchitr A."/>
            <person name="Tsui S.K.W."/>
        </authorList>
    </citation>
    <scope>NUCLEOTIDE SEQUENCE [LARGE SCALE GENOMIC DNA]</scope>
    <source>
        <strain evidence="1">PWHHKU_190912</strain>
    </source>
</reference>
<comment type="caution">
    <text evidence="1">The sequence shown here is derived from an EMBL/GenBank/DDBJ whole genome shotgun (WGS) entry which is preliminary data.</text>
</comment>
<dbReference type="EMBL" id="JAJSOF020000023">
    <property type="protein sequence ID" value="KAJ4435950.1"/>
    <property type="molecule type" value="Genomic_DNA"/>
</dbReference>
<accession>A0ABQ8SQE3</accession>
<sequence>MNYNRIDDEWEATTGVITTAAEEVLGFIPRTKAKEWFDEELEMATAEKNKAYSNMLQKCNTRRNTDI</sequence>